<proteinExistence type="predicted"/>
<feature type="region of interest" description="Disordered" evidence="1">
    <location>
        <begin position="1"/>
        <end position="39"/>
    </location>
</feature>
<dbReference type="EMBL" id="CAJZBQ010000052">
    <property type="protein sequence ID" value="CAG9330961.1"/>
    <property type="molecule type" value="Genomic_DNA"/>
</dbReference>
<accession>A0AAU9JX78</accession>
<keyword evidence="3" id="KW-1185">Reference proteome</keyword>
<organism evidence="2 3">
    <name type="scientific">Blepharisma stoltei</name>
    <dbReference type="NCBI Taxonomy" id="1481888"/>
    <lineage>
        <taxon>Eukaryota</taxon>
        <taxon>Sar</taxon>
        <taxon>Alveolata</taxon>
        <taxon>Ciliophora</taxon>
        <taxon>Postciliodesmatophora</taxon>
        <taxon>Heterotrichea</taxon>
        <taxon>Heterotrichida</taxon>
        <taxon>Blepharismidae</taxon>
        <taxon>Blepharisma</taxon>
    </lineage>
</organism>
<feature type="compositionally biased region" description="Basic and acidic residues" evidence="1">
    <location>
        <begin position="20"/>
        <end position="32"/>
    </location>
</feature>
<dbReference type="AlphaFoldDB" id="A0AAU9JX78"/>
<gene>
    <name evidence="2" type="ORF">BSTOLATCC_MIC52370</name>
</gene>
<evidence type="ECO:0000313" key="2">
    <source>
        <dbReference type="EMBL" id="CAG9330961.1"/>
    </source>
</evidence>
<dbReference type="Proteomes" id="UP001162131">
    <property type="component" value="Unassembled WGS sequence"/>
</dbReference>
<reference evidence="2" key="1">
    <citation type="submission" date="2021-09" db="EMBL/GenBank/DDBJ databases">
        <authorList>
            <consortium name="AG Swart"/>
            <person name="Singh M."/>
            <person name="Singh A."/>
            <person name="Seah K."/>
            <person name="Emmerich C."/>
        </authorList>
    </citation>
    <scope>NUCLEOTIDE SEQUENCE</scope>
    <source>
        <strain evidence="2">ATCC30299</strain>
    </source>
</reference>
<evidence type="ECO:0000313" key="3">
    <source>
        <dbReference type="Proteomes" id="UP001162131"/>
    </source>
</evidence>
<sequence length="296" mass="33491">MEVIQTEISRRHNSPVTDLKVNKQLDENKENSDSSLTVSRSLSQSLYITSDCQKSSFIDLMPSASTCSSSLKPENINKQKLSQDLSSAKKSRKSSSQTLFKSQFWKLPDSAQKQNIHPKSSLSTIAESPLQELSENSLEIINTPAKVELHFGEYSTISQKSIYITPSQTPQINDLANSQWNSKDLSIINEVENSSSELNRGFILSSQQSIWSHSEKKRCLTRTKYNDRDMELLKINLSDKINKTEEFSQSVEVSRNLANAIEVVFSQDSLPFQSQNLKRKVATDSQLESPCKRFKE</sequence>
<evidence type="ECO:0000256" key="1">
    <source>
        <dbReference type="SAM" id="MobiDB-lite"/>
    </source>
</evidence>
<protein>
    <submittedName>
        <fullName evidence="2">Uncharacterized protein</fullName>
    </submittedName>
</protein>
<comment type="caution">
    <text evidence="2">The sequence shown here is derived from an EMBL/GenBank/DDBJ whole genome shotgun (WGS) entry which is preliminary data.</text>
</comment>
<name>A0AAU9JX78_9CILI</name>